<evidence type="ECO:0000256" key="1">
    <source>
        <dbReference type="SAM" id="Coils"/>
    </source>
</evidence>
<dbReference type="Proteomes" id="UP000265520">
    <property type="component" value="Unassembled WGS sequence"/>
</dbReference>
<organism evidence="2 3">
    <name type="scientific">Trifolium medium</name>
    <dbReference type="NCBI Taxonomy" id="97028"/>
    <lineage>
        <taxon>Eukaryota</taxon>
        <taxon>Viridiplantae</taxon>
        <taxon>Streptophyta</taxon>
        <taxon>Embryophyta</taxon>
        <taxon>Tracheophyta</taxon>
        <taxon>Spermatophyta</taxon>
        <taxon>Magnoliopsida</taxon>
        <taxon>eudicotyledons</taxon>
        <taxon>Gunneridae</taxon>
        <taxon>Pentapetalae</taxon>
        <taxon>rosids</taxon>
        <taxon>fabids</taxon>
        <taxon>Fabales</taxon>
        <taxon>Fabaceae</taxon>
        <taxon>Papilionoideae</taxon>
        <taxon>50 kb inversion clade</taxon>
        <taxon>NPAAA clade</taxon>
        <taxon>Hologalegina</taxon>
        <taxon>IRL clade</taxon>
        <taxon>Trifolieae</taxon>
        <taxon>Trifolium</taxon>
    </lineage>
</organism>
<dbReference type="AlphaFoldDB" id="A0A392Q1G8"/>
<reference evidence="2 3" key="1">
    <citation type="journal article" date="2018" name="Front. Plant Sci.">
        <title>Red Clover (Trifolium pratense) and Zigzag Clover (T. medium) - A Picture of Genomic Similarities and Differences.</title>
        <authorList>
            <person name="Dluhosova J."/>
            <person name="Istvanek J."/>
            <person name="Nedelnik J."/>
            <person name="Repkova J."/>
        </authorList>
    </citation>
    <scope>NUCLEOTIDE SEQUENCE [LARGE SCALE GENOMIC DNA]</scope>
    <source>
        <strain evidence="3">cv. 10/8</strain>
        <tissue evidence="2">Leaf</tissue>
    </source>
</reference>
<evidence type="ECO:0000313" key="3">
    <source>
        <dbReference type="Proteomes" id="UP000265520"/>
    </source>
</evidence>
<evidence type="ECO:0000313" key="2">
    <source>
        <dbReference type="EMBL" id="MCI17827.1"/>
    </source>
</evidence>
<proteinExistence type="predicted"/>
<feature type="non-terminal residue" evidence="2">
    <location>
        <position position="1"/>
    </location>
</feature>
<name>A0A392Q1G8_9FABA</name>
<keyword evidence="1" id="KW-0175">Coiled coil</keyword>
<dbReference type="EMBL" id="LXQA010107219">
    <property type="protein sequence ID" value="MCI17827.1"/>
    <property type="molecule type" value="Genomic_DNA"/>
</dbReference>
<comment type="caution">
    <text evidence="2">The sequence shown here is derived from an EMBL/GenBank/DDBJ whole genome shotgun (WGS) entry which is preliminary data.</text>
</comment>
<keyword evidence="3" id="KW-1185">Reference proteome</keyword>
<feature type="coiled-coil region" evidence="1">
    <location>
        <begin position="66"/>
        <end position="93"/>
    </location>
</feature>
<sequence>HFHELMADFKESAAHLTFHQSAFLSRAIMFDHLLTSDYPLFKQVWELTDKKYQDRTKDHDSIHALLEKKREVLSSLENQKMSLIRQLSELIALEEIVVHKEKRLF</sequence>
<protein>
    <submittedName>
        <fullName evidence="2">Uncharacterized protein</fullName>
    </submittedName>
</protein>
<accession>A0A392Q1G8</accession>